<sequence>MLVGLLVMGCSAKESPGEQAASDVEDARKALASVTPSVASAEPSERVSAPPQPAVLTKNPLYRAGRLPAARCKAPRYAVTSVATARTFYTELLRCMNKAWQPVIRKAGFTFQPPKLVVTNGQSPSSPCEFADGQAYYCHGTISMDAAPDLAGMELQPVSTKIWMAFNFGHEYGHHVQVLTGMLEANYERGLTLNGVEVALEESRRVELQASCLSGVFLGADRASIPVTADWRERYQSIVGTGNDPERDHGSPKNHERWSLAGLDAADPAACNTYVAASAQVS</sequence>
<dbReference type="eggNOG" id="COG2321">
    <property type="taxonomic scope" value="Bacteria"/>
</dbReference>
<dbReference type="InterPro" id="IPR007343">
    <property type="entry name" value="Uncharacterised_pept_Zn_put"/>
</dbReference>
<evidence type="ECO:0000313" key="5">
    <source>
        <dbReference type="EMBL" id="ADB30381.1"/>
    </source>
</evidence>
<accession>D2Q467</accession>
<comment type="subcellular location">
    <subcellularLocation>
        <location evidence="1">Membrane</location>
        <topology evidence="1">Single-pass membrane protein</topology>
    </subcellularLocation>
</comment>
<name>D2Q467_KRIFD</name>
<evidence type="ECO:0000256" key="2">
    <source>
        <dbReference type="ARBA" id="ARBA00022692"/>
    </source>
</evidence>
<dbReference type="GO" id="GO:0016020">
    <property type="term" value="C:membrane"/>
    <property type="evidence" value="ECO:0007669"/>
    <property type="project" value="UniProtKB-SubCell"/>
</dbReference>
<dbReference type="Pfam" id="PF04228">
    <property type="entry name" value="Zn_peptidase"/>
    <property type="match status" value="1"/>
</dbReference>
<keyword evidence="4" id="KW-0472">Membrane</keyword>
<dbReference type="STRING" id="479435.Kfla_1278"/>
<evidence type="ECO:0000256" key="4">
    <source>
        <dbReference type="ARBA" id="ARBA00023136"/>
    </source>
</evidence>
<evidence type="ECO:0000256" key="3">
    <source>
        <dbReference type="ARBA" id="ARBA00022989"/>
    </source>
</evidence>
<dbReference type="Proteomes" id="UP000007967">
    <property type="component" value="Chromosome"/>
</dbReference>
<evidence type="ECO:0000313" key="6">
    <source>
        <dbReference type="Proteomes" id="UP000007967"/>
    </source>
</evidence>
<protein>
    <recommendedName>
        <fullName evidence="7">Metalloprotease-like protein</fullName>
    </recommendedName>
</protein>
<reference evidence="6" key="1">
    <citation type="submission" date="2009-09" db="EMBL/GenBank/DDBJ databases">
        <title>The complete genome of Kribbella flavida DSM 17836.</title>
        <authorList>
            <consortium name="US DOE Joint Genome Institute (JGI-PGF)"/>
            <person name="Lucas S."/>
            <person name="Copeland A."/>
            <person name="Lapidus A."/>
            <person name="Glavina del Rio T."/>
            <person name="Dalin E."/>
            <person name="Tice H."/>
            <person name="Bruce D."/>
            <person name="Goodwin L."/>
            <person name="Pitluck S."/>
            <person name="Kyrpides N."/>
            <person name="Mavromatis K."/>
            <person name="Ivanova N."/>
            <person name="Saunders E."/>
            <person name="Brettin T."/>
            <person name="Detter J.C."/>
            <person name="Han C."/>
            <person name="Larimer F."/>
            <person name="Land M."/>
            <person name="Hauser L."/>
            <person name="Markowitz V."/>
            <person name="Cheng J.-F."/>
            <person name="Hugenholtz P."/>
            <person name="Woyke T."/>
            <person name="Wu D."/>
            <person name="Pukall R."/>
            <person name="Klenk H.-P."/>
            <person name="Eisen J.A."/>
        </authorList>
    </citation>
    <scope>NUCLEOTIDE SEQUENCE [LARGE SCALE GENOMIC DNA]</scope>
    <source>
        <strain evidence="6">DSM 17836 / JCM 10339 / NBRC 14399</strain>
    </source>
</reference>
<dbReference type="PANTHER" id="PTHR30168">
    <property type="entry name" value="PUTATIVE MEMBRANE PROTEIN YPFJ"/>
    <property type="match status" value="1"/>
</dbReference>
<gene>
    <name evidence="5" type="ordered locus">Kfla_1278</name>
</gene>
<dbReference type="AlphaFoldDB" id="D2Q467"/>
<evidence type="ECO:0008006" key="7">
    <source>
        <dbReference type="Google" id="ProtNLM"/>
    </source>
</evidence>
<keyword evidence="3" id="KW-1133">Transmembrane helix</keyword>
<organism evidence="5 6">
    <name type="scientific">Kribbella flavida (strain DSM 17836 / JCM 10339 / NBRC 14399)</name>
    <dbReference type="NCBI Taxonomy" id="479435"/>
    <lineage>
        <taxon>Bacteria</taxon>
        <taxon>Bacillati</taxon>
        <taxon>Actinomycetota</taxon>
        <taxon>Actinomycetes</taxon>
        <taxon>Propionibacteriales</taxon>
        <taxon>Kribbellaceae</taxon>
        <taxon>Kribbella</taxon>
    </lineage>
</organism>
<proteinExistence type="predicted"/>
<evidence type="ECO:0000256" key="1">
    <source>
        <dbReference type="ARBA" id="ARBA00004167"/>
    </source>
</evidence>
<reference evidence="5 6" key="2">
    <citation type="journal article" date="2010" name="Stand. Genomic Sci.">
        <title>Complete genome sequence of Kribbella flavida type strain (IFO 14399).</title>
        <authorList>
            <person name="Pukall R."/>
            <person name="Lapidus A."/>
            <person name="Glavina Del Rio T."/>
            <person name="Copeland A."/>
            <person name="Tice H."/>
            <person name="Cheng J.-F."/>
            <person name="Lucas S."/>
            <person name="Chen F."/>
            <person name="Nolan M."/>
            <person name="LaButti K."/>
            <person name="Pati A."/>
            <person name="Ivanova N."/>
            <person name="Mavrommatis K."/>
            <person name="Mikhailova N."/>
            <person name="Pitluck S."/>
            <person name="Bruce D."/>
            <person name="Goodwin L."/>
            <person name="Land M."/>
            <person name="Hauser L."/>
            <person name="Chang Y.-J."/>
            <person name="Jeffries C.D."/>
            <person name="Chen A."/>
            <person name="Palaniappan K."/>
            <person name="Chain P."/>
            <person name="Rohde M."/>
            <person name="Goeker M."/>
            <person name="Bristow J."/>
            <person name="Eisen J.A."/>
            <person name="Markowitz V."/>
            <person name="Hugenholtz P."/>
            <person name="Kyrpides N.C."/>
            <person name="Klenk H.-P."/>
            <person name="Brettin T."/>
        </authorList>
    </citation>
    <scope>NUCLEOTIDE SEQUENCE [LARGE SCALE GENOMIC DNA]</scope>
    <source>
        <strain evidence="6">DSM 17836 / JCM 10339 / NBRC 14399</strain>
    </source>
</reference>
<keyword evidence="6" id="KW-1185">Reference proteome</keyword>
<keyword evidence="2" id="KW-0812">Transmembrane</keyword>
<dbReference type="PANTHER" id="PTHR30168:SF0">
    <property type="entry name" value="INNER MEMBRANE PROTEIN"/>
    <property type="match status" value="1"/>
</dbReference>
<dbReference type="EMBL" id="CP001736">
    <property type="protein sequence ID" value="ADB30381.1"/>
    <property type="molecule type" value="Genomic_DNA"/>
</dbReference>
<dbReference type="KEGG" id="kfl:Kfla_1278"/>
<dbReference type="HOGENOM" id="CLU_050836_1_1_11"/>